<sequence length="83" mass="9348">MTKKKLIDANNSNKVVDQTRLCGDDDRDDSSLFWECIPNPQQSQFNFCSITPTISNDNDEQRDAFQSTSTVSPKSEIKVPHVA</sequence>
<evidence type="ECO:0000313" key="3">
    <source>
        <dbReference type="Proteomes" id="UP000291116"/>
    </source>
</evidence>
<dbReference type="Proteomes" id="UP000291116">
    <property type="component" value="Unassembled WGS sequence"/>
</dbReference>
<dbReference type="AlphaFoldDB" id="A0A448ZII4"/>
<reference evidence="2 3" key="1">
    <citation type="submission" date="2019-01" db="EMBL/GenBank/DDBJ databases">
        <authorList>
            <person name="Ferrante I. M."/>
        </authorList>
    </citation>
    <scope>NUCLEOTIDE SEQUENCE [LARGE SCALE GENOMIC DNA]</scope>
    <source>
        <strain evidence="2 3">B856</strain>
    </source>
</reference>
<feature type="compositionally biased region" description="Polar residues" evidence="1">
    <location>
        <begin position="64"/>
        <end position="73"/>
    </location>
</feature>
<accession>A0A448ZII4</accession>
<evidence type="ECO:0000313" key="2">
    <source>
        <dbReference type="EMBL" id="VEU41854.1"/>
    </source>
</evidence>
<feature type="region of interest" description="Disordered" evidence="1">
    <location>
        <begin position="57"/>
        <end position="83"/>
    </location>
</feature>
<name>A0A448ZII4_9STRA</name>
<organism evidence="2 3">
    <name type="scientific">Pseudo-nitzschia multistriata</name>
    <dbReference type="NCBI Taxonomy" id="183589"/>
    <lineage>
        <taxon>Eukaryota</taxon>
        <taxon>Sar</taxon>
        <taxon>Stramenopiles</taxon>
        <taxon>Ochrophyta</taxon>
        <taxon>Bacillariophyta</taxon>
        <taxon>Bacillariophyceae</taxon>
        <taxon>Bacillariophycidae</taxon>
        <taxon>Bacillariales</taxon>
        <taxon>Bacillariaceae</taxon>
        <taxon>Pseudo-nitzschia</taxon>
    </lineage>
</organism>
<keyword evidence="3" id="KW-1185">Reference proteome</keyword>
<gene>
    <name evidence="2" type="ORF">PSNMU_V1.4_AUG-EV-PASAV3_0087970</name>
</gene>
<proteinExistence type="predicted"/>
<evidence type="ECO:0000256" key="1">
    <source>
        <dbReference type="SAM" id="MobiDB-lite"/>
    </source>
</evidence>
<protein>
    <submittedName>
        <fullName evidence="2">Uncharacterized protein</fullName>
    </submittedName>
</protein>
<dbReference type="EMBL" id="CAACVS010000392">
    <property type="protein sequence ID" value="VEU41854.1"/>
    <property type="molecule type" value="Genomic_DNA"/>
</dbReference>